<evidence type="ECO:0000313" key="3">
    <source>
        <dbReference type="Proteomes" id="UP001501175"/>
    </source>
</evidence>
<accession>A0ABP8MB04</accession>
<feature type="domain" description="GAF" evidence="1">
    <location>
        <begin position="22"/>
        <end position="164"/>
    </location>
</feature>
<gene>
    <name evidence="2" type="ORF">GCM10023189_04170</name>
</gene>
<dbReference type="SUPFAM" id="SSF55781">
    <property type="entry name" value="GAF domain-like"/>
    <property type="match status" value="1"/>
</dbReference>
<protein>
    <recommendedName>
        <fullName evidence="1">GAF domain-containing protein</fullName>
    </recommendedName>
</protein>
<dbReference type="PANTHER" id="PTHR43102:SF2">
    <property type="entry name" value="GAF DOMAIN-CONTAINING PROTEIN"/>
    <property type="match status" value="1"/>
</dbReference>
<dbReference type="PANTHER" id="PTHR43102">
    <property type="entry name" value="SLR1143 PROTEIN"/>
    <property type="match status" value="1"/>
</dbReference>
<dbReference type="Gene3D" id="3.30.450.40">
    <property type="match status" value="1"/>
</dbReference>
<evidence type="ECO:0000313" key="2">
    <source>
        <dbReference type="EMBL" id="GAA4447610.1"/>
    </source>
</evidence>
<dbReference type="InterPro" id="IPR029016">
    <property type="entry name" value="GAF-like_dom_sf"/>
</dbReference>
<evidence type="ECO:0000259" key="1">
    <source>
        <dbReference type="SMART" id="SM00065"/>
    </source>
</evidence>
<name>A0ABP8MB04_9BACT</name>
<comment type="caution">
    <text evidence="2">The sequence shown here is derived from an EMBL/GenBank/DDBJ whole genome shotgun (WGS) entry which is preliminary data.</text>
</comment>
<dbReference type="SMART" id="SM00065">
    <property type="entry name" value="GAF"/>
    <property type="match status" value="1"/>
</dbReference>
<dbReference type="EMBL" id="BAABHD010000005">
    <property type="protein sequence ID" value="GAA4447610.1"/>
    <property type="molecule type" value="Genomic_DNA"/>
</dbReference>
<proteinExistence type="predicted"/>
<dbReference type="Proteomes" id="UP001501175">
    <property type="component" value="Unassembled WGS sequence"/>
</dbReference>
<dbReference type="RefSeq" id="WP_345240093.1">
    <property type="nucleotide sequence ID" value="NZ_BAABHD010000005.1"/>
</dbReference>
<keyword evidence="3" id="KW-1185">Reference proteome</keyword>
<reference evidence="3" key="1">
    <citation type="journal article" date="2019" name="Int. J. Syst. Evol. Microbiol.">
        <title>The Global Catalogue of Microorganisms (GCM) 10K type strain sequencing project: providing services to taxonomists for standard genome sequencing and annotation.</title>
        <authorList>
            <consortium name="The Broad Institute Genomics Platform"/>
            <consortium name="The Broad Institute Genome Sequencing Center for Infectious Disease"/>
            <person name="Wu L."/>
            <person name="Ma J."/>
        </authorList>
    </citation>
    <scope>NUCLEOTIDE SEQUENCE [LARGE SCALE GENOMIC DNA]</scope>
    <source>
        <strain evidence="3">JCM 17927</strain>
    </source>
</reference>
<organism evidence="2 3">
    <name type="scientific">Nibrella saemangeumensis</name>
    <dbReference type="NCBI Taxonomy" id="1084526"/>
    <lineage>
        <taxon>Bacteria</taxon>
        <taxon>Pseudomonadati</taxon>
        <taxon>Bacteroidota</taxon>
        <taxon>Cytophagia</taxon>
        <taxon>Cytophagales</taxon>
        <taxon>Spirosomataceae</taxon>
        <taxon>Nibrella</taxon>
    </lineage>
</organism>
<sequence>MKIAPLPGNEISRLKALAEYELLDTLPEQVYDDITLIASEITGTPIALLSLVDENRQWFKSRQGLDVQETPREYSFCAHAILDPNEMMVVEDARHDERFYDNPLTTGHPHIVFYAGVPIVDAGGHAMGSLCVIDSQPRKLPESKRRALKALANVVKAQFEQRKTRLDMDRVHQALKAATPASRSQPTVSARAHRLIEEIESGLLSLSAGSFRTEHASQLASLQQALHDLKGDLNNTDQ</sequence>
<dbReference type="InterPro" id="IPR003018">
    <property type="entry name" value="GAF"/>
</dbReference>
<dbReference type="Pfam" id="PF01590">
    <property type="entry name" value="GAF"/>
    <property type="match status" value="1"/>
</dbReference>